<protein>
    <submittedName>
        <fullName evidence="2">Uncharacterized protein</fullName>
    </submittedName>
</protein>
<organism evidence="2 3">
    <name type="scientific">Cirrhinus mrigala</name>
    <name type="common">Mrigala</name>
    <dbReference type="NCBI Taxonomy" id="683832"/>
    <lineage>
        <taxon>Eukaryota</taxon>
        <taxon>Metazoa</taxon>
        <taxon>Chordata</taxon>
        <taxon>Craniata</taxon>
        <taxon>Vertebrata</taxon>
        <taxon>Euteleostomi</taxon>
        <taxon>Actinopterygii</taxon>
        <taxon>Neopterygii</taxon>
        <taxon>Teleostei</taxon>
        <taxon>Ostariophysi</taxon>
        <taxon>Cypriniformes</taxon>
        <taxon>Cyprinidae</taxon>
        <taxon>Labeoninae</taxon>
        <taxon>Labeonini</taxon>
        <taxon>Cirrhinus</taxon>
    </lineage>
</organism>
<dbReference type="EMBL" id="JAMKFB020000018">
    <property type="protein sequence ID" value="KAL0168052.1"/>
    <property type="molecule type" value="Genomic_DNA"/>
</dbReference>
<keyword evidence="3" id="KW-1185">Reference proteome</keyword>
<dbReference type="Proteomes" id="UP001529510">
    <property type="component" value="Unassembled WGS sequence"/>
</dbReference>
<evidence type="ECO:0000313" key="3">
    <source>
        <dbReference type="Proteomes" id="UP001529510"/>
    </source>
</evidence>
<gene>
    <name evidence="2" type="ORF">M9458_036274</name>
</gene>
<reference evidence="2 3" key="1">
    <citation type="submission" date="2024-05" db="EMBL/GenBank/DDBJ databases">
        <title>Genome sequencing and assembly of Indian major carp, Cirrhinus mrigala (Hamilton, 1822).</title>
        <authorList>
            <person name="Mohindra V."/>
            <person name="Chowdhury L.M."/>
            <person name="Lal K."/>
            <person name="Jena J.K."/>
        </authorList>
    </citation>
    <scope>NUCLEOTIDE SEQUENCE [LARGE SCALE GENOMIC DNA]</scope>
    <source>
        <strain evidence="2">CM1030</strain>
        <tissue evidence="2">Blood</tissue>
    </source>
</reference>
<evidence type="ECO:0000313" key="2">
    <source>
        <dbReference type="EMBL" id="KAL0168052.1"/>
    </source>
</evidence>
<evidence type="ECO:0000256" key="1">
    <source>
        <dbReference type="SAM" id="MobiDB-lite"/>
    </source>
</evidence>
<dbReference type="AlphaFoldDB" id="A0ABD0P216"/>
<feature type="compositionally biased region" description="Polar residues" evidence="1">
    <location>
        <begin position="39"/>
        <end position="58"/>
    </location>
</feature>
<sequence>MMDKGQVKTYDSIQKLLNETSHLKQAISPAERLKLFPRRNSSMRTPQTKLSSVTQTLQEEAEDNIQDTRL</sequence>
<feature type="region of interest" description="Disordered" evidence="1">
    <location>
        <begin position="31"/>
        <end position="70"/>
    </location>
</feature>
<feature type="compositionally biased region" description="Acidic residues" evidence="1">
    <location>
        <begin position="59"/>
        <end position="70"/>
    </location>
</feature>
<proteinExistence type="predicted"/>
<comment type="caution">
    <text evidence="2">The sequence shown here is derived from an EMBL/GenBank/DDBJ whole genome shotgun (WGS) entry which is preliminary data.</text>
</comment>
<accession>A0ABD0P216</accession>
<name>A0ABD0P216_CIRMR</name>